<keyword evidence="2" id="KW-1185">Reference proteome</keyword>
<evidence type="ECO:0000313" key="1">
    <source>
        <dbReference type="EMBL" id="MBP3943532.1"/>
    </source>
</evidence>
<protein>
    <recommendedName>
        <fullName evidence="3">Fibrobacter succinogenes major paralogous domain-containing protein</fullName>
    </recommendedName>
</protein>
<evidence type="ECO:0000313" key="2">
    <source>
        <dbReference type="Proteomes" id="UP000679691"/>
    </source>
</evidence>
<organism evidence="1 2">
    <name type="scientific">Rhinopithecimicrobium faecis</name>
    <dbReference type="NCBI Taxonomy" id="2820698"/>
    <lineage>
        <taxon>Bacteria</taxon>
        <taxon>Pseudomonadati</taxon>
        <taxon>Bacteroidota</taxon>
        <taxon>Sphingobacteriia</taxon>
        <taxon>Sphingobacteriales</taxon>
        <taxon>Sphingobacteriaceae</taxon>
        <taxon>Rhinopithecimicrobium</taxon>
    </lineage>
</organism>
<dbReference type="Proteomes" id="UP000679691">
    <property type="component" value="Unassembled WGS sequence"/>
</dbReference>
<sequence length="596" mass="65437">MLEIIKKNLILVLLSLIILSLKSCSKEQKNQEIELGNQGINFQLAGIDSDGEISLNASSKVKSALKSSAYKEKVMEQKTISMNDNTIEAVASLIEITEADNQSNKDIHNKTLKADNKADNATSPTLRAAKSSLANGARYRILLFNENDVFITAIDGITGSVTPSFNLALPNKKYKWKAYSFNTTAAISPAIPSNPSEANFSITSTSTGGLLFDSGEVTTASSATVPSTVNILFRRQTSAIDIVMSGRGMFDRIIGMIGTANIATYPSGTFNLKTGKYTSYAAPNPSSEANYTSTVSSNNDTLRTLSLYTVNAESPITSYSVNLTSLTFMTDAYDRRKANRVFTNTQPFTFTKPFTPQLGKRYKILIDFLVTHQNITNSGGNVDWAYYNLFYNDTTKVYGLRHFNGNFYDRGQADYGAGFSGEYFNWKAAKPGFNQAPGVLDPCTRVYPAGRWRMPTKEEFATIINIANSNDPNTYPRKSNQSSSDPVRYIDLLIRSGTFLPYNATIGLPLLMLGNRALNSNNIENYNTTITNNASVYYWTSDEIDGNNATAFYITNAGVGGSTGMTQSNNLTASKRLGYNIRCVKNKSFTYIPSLN</sequence>
<dbReference type="RefSeq" id="WP_353547025.1">
    <property type="nucleotide sequence ID" value="NZ_JAGKSB010000007.1"/>
</dbReference>
<dbReference type="EMBL" id="JAGKSB010000007">
    <property type="protein sequence ID" value="MBP3943532.1"/>
    <property type="molecule type" value="Genomic_DNA"/>
</dbReference>
<accession>A0A8T4H909</accession>
<evidence type="ECO:0008006" key="3">
    <source>
        <dbReference type="Google" id="ProtNLM"/>
    </source>
</evidence>
<proteinExistence type="predicted"/>
<reference evidence="1" key="1">
    <citation type="submission" date="2021-03" db="EMBL/GenBank/DDBJ databases">
        <authorList>
            <person name="Lu T."/>
            <person name="Wang Q."/>
            <person name="Han X."/>
        </authorList>
    </citation>
    <scope>NUCLEOTIDE SEQUENCE</scope>
    <source>
        <strain evidence="1">WQ 2009</strain>
    </source>
</reference>
<dbReference type="AlphaFoldDB" id="A0A8T4H909"/>
<gene>
    <name evidence="1" type="ORF">J5U18_08135</name>
</gene>
<comment type="caution">
    <text evidence="1">The sequence shown here is derived from an EMBL/GenBank/DDBJ whole genome shotgun (WGS) entry which is preliminary data.</text>
</comment>
<name>A0A8T4H909_9SPHI</name>